<protein>
    <recommendedName>
        <fullName evidence="3">HTH araC/xylS-type domain-containing protein</fullName>
    </recommendedName>
</protein>
<proteinExistence type="predicted"/>
<dbReference type="EMBL" id="PSKQ01000022">
    <property type="protein sequence ID" value="MBE8721982.1"/>
    <property type="molecule type" value="Genomic_DNA"/>
</dbReference>
<dbReference type="InterPro" id="IPR018060">
    <property type="entry name" value="HTH_AraC"/>
</dbReference>
<feature type="domain" description="HTH araC/xylS-type" evidence="3">
    <location>
        <begin position="1"/>
        <end position="55"/>
    </location>
</feature>
<sequence>MSQIVSGQTAQERIEVKVIDVAKQLLASTNLSVAEIAERLGFSQPQLLNRLFKKHTQNILGISYINHLMLHDAGLRIQSVRFLAN</sequence>
<dbReference type="PROSITE" id="PS01124">
    <property type="entry name" value="HTH_ARAC_FAMILY_2"/>
    <property type="match status" value="1"/>
</dbReference>
<organism evidence="4 5">
    <name type="scientific">Sphingobacterium pedocola</name>
    <dbReference type="NCBI Taxonomy" id="2082722"/>
    <lineage>
        <taxon>Bacteria</taxon>
        <taxon>Pseudomonadati</taxon>
        <taxon>Bacteroidota</taxon>
        <taxon>Sphingobacteriia</taxon>
        <taxon>Sphingobacteriales</taxon>
        <taxon>Sphingobacteriaceae</taxon>
        <taxon>Sphingobacterium</taxon>
    </lineage>
</organism>
<gene>
    <name evidence="4" type="ORF">C4F40_14730</name>
</gene>
<evidence type="ECO:0000259" key="3">
    <source>
        <dbReference type="PROSITE" id="PS01124"/>
    </source>
</evidence>
<dbReference type="Pfam" id="PF12833">
    <property type="entry name" value="HTH_18"/>
    <property type="match status" value="1"/>
</dbReference>
<evidence type="ECO:0000256" key="1">
    <source>
        <dbReference type="ARBA" id="ARBA00023015"/>
    </source>
</evidence>
<accession>A0ABR9T9E8</accession>
<name>A0ABR9T9E8_9SPHI</name>
<keyword evidence="5" id="KW-1185">Reference proteome</keyword>
<comment type="caution">
    <text evidence="4">The sequence shown here is derived from an EMBL/GenBank/DDBJ whole genome shotgun (WGS) entry which is preliminary data.</text>
</comment>
<evidence type="ECO:0000313" key="4">
    <source>
        <dbReference type="EMBL" id="MBE8721982.1"/>
    </source>
</evidence>
<keyword evidence="1" id="KW-0805">Transcription regulation</keyword>
<evidence type="ECO:0000256" key="2">
    <source>
        <dbReference type="ARBA" id="ARBA00023163"/>
    </source>
</evidence>
<dbReference type="Proteomes" id="UP000618319">
    <property type="component" value="Unassembled WGS sequence"/>
</dbReference>
<dbReference type="SUPFAM" id="SSF46689">
    <property type="entry name" value="Homeodomain-like"/>
    <property type="match status" value="1"/>
</dbReference>
<dbReference type="InterPro" id="IPR009057">
    <property type="entry name" value="Homeodomain-like_sf"/>
</dbReference>
<evidence type="ECO:0000313" key="5">
    <source>
        <dbReference type="Proteomes" id="UP000618319"/>
    </source>
</evidence>
<keyword evidence="2" id="KW-0804">Transcription</keyword>
<dbReference type="Gene3D" id="1.10.10.60">
    <property type="entry name" value="Homeodomain-like"/>
    <property type="match status" value="1"/>
</dbReference>
<reference evidence="4 5" key="1">
    <citation type="submission" date="2018-02" db="EMBL/GenBank/DDBJ databases">
        <title>Sphingobacterium KA21.</title>
        <authorList>
            <person name="Vasarhelyi B.M."/>
            <person name="Deshmukh S."/>
            <person name="Balint B."/>
            <person name="Kukolya J."/>
        </authorList>
    </citation>
    <scope>NUCLEOTIDE SEQUENCE [LARGE SCALE GENOMIC DNA]</scope>
    <source>
        <strain evidence="4 5">Ka21</strain>
    </source>
</reference>